<keyword evidence="4" id="KW-1185">Reference proteome</keyword>
<gene>
    <name evidence="3" type="ORF">F9817_23550</name>
</gene>
<accession>A0A7X4RX58</accession>
<dbReference type="RefSeq" id="WP_161158648.1">
    <property type="nucleotide sequence ID" value="NZ_WEKT01000111.1"/>
</dbReference>
<evidence type="ECO:0000256" key="2">
    <source>
        <dbReference type="ARBA" id="ARBA00049988"/>
    </source>
</evidence>
<comment type="caution">
    <text evidence="3">The sequence shown here is derived from an EMBL/GenBank/DDBJ whole genome shotgun (WGS) entry which is preliminary data.</text>
</comment>
<dbReference type="Proteomes" id="UP000462621">
    <property type="component" value="Unassembled WGS sequence"/>
</dbReference>
<comment type="similarity">
    <text evidence="2">Belongs to the TacA antitoxin family.</text>
</comment>
<dbReference type="InterPro" id="IPR010985">
    <property type="entry name" value="Ribbon_hlx_hlx"/>
</dbReference>
<dbReference type="PANTHER" id="PTHR35401">
    <property type="entry name" value="COPG FAMILY HELIX-TURN-HELIX PROTEIN-RELATED-RELATED"/>
    <property type="match status" value="1"/>
</dbReference>
<proteinExistence type="inferred from homology"/>
<organism evidence="3 4">
    <name type="scientific">Vibrio eleionomae</name>
    <dbReference type="NCBI Taxonomy" id="2653505"/>
    <lineage>
        <taxon>Bacteria</taxon>
        <taxon>Pseudomonadati</taxon>
        <taxon>Pseudomonadota</taxon>
        <taxon>Gammaproteobacteria</taxon>
        <taxon>Vibrionales</taxon>
        <taxon>Vibrionaceae</taxon>
        <taxon>Vibrio</taxon>
    </lineage>
</organism>
<keyword evidence="1" id="KW-1277">Toxin-antitoxin system</keyword>
<dbReference type="PANTHER" id="PTHR35401:SF2">
    <property type="entry name" value="ABC-TYPE TRANSPORT SYSTEM"/>
    <property type="match status" value="1"/>
</dbReference>
<evidence type="ECO:0000313" key="3">
    <source>
        <dbReference type="EMBL" id="MZI96157.1"/>
    </source>
</evidence>
<dbReference type="AlphaFoldDB" id="A0A7X4RX58"/>
<dbReference type="Gene3D" id="1.20.5.780">
    <property type="entry name" value="Single helix bin"/>
    <property type="match status" value="1"/>
</dbReference>
<dbReference type="InterPro" id="IPR014795">
    <property type="entry name" value="TacA_1-like"/>
</dbReference>
<protein>
    <submittedName>
        <fullName evidence="3">DUF1778 domain-containing protein</fullName>
    </submittedName>
</protein>
<dbReference type="Pfam" id="PF08681">
    <property type="entry name" value="TacA1"/>
    <property type="match status" value="1"/>
</dbReference>
<name>A0A7X4RX58_9VIBR</name>
<evidence type="ECO:0000256" key="1">
    <source>
        <dbReference type="ARBA" id="ARBA00022649"/>
    </source>
</evidence>
<dbReference type="GO" id="GO:0006355">
    <property type="term" value="P:regulation of DNA-templated transcription"/>
    <property type="evidence" value="ECO:0007669"/>
    <property type="project" value="InterPro"/>
</dbReference>
<dbReference type="EMBL" id="WEKT01000111">
    <property type="protein sequence ID" value="MZI96157.1"/>
    <property type="molecule type" value="Genomic_DNA"/>
</dbReference>
<dbReference type="SUPFAM" id="SSF47598">
    <property type="entry name" value="Ribbon-helix-helix"/>
    <property type="match status" value="1"/>
</dbReference>
<reference evidence="3 4" key="1">
    <citation type="submission" date="2019-10" db="EMBL/GenBank/DDBJ databases">
        <title>Vibrio sp. nov. isolated from a shrimp pond.</title>
        <authorList>
            <person name="Gomez-Gil B."/>
            <person name="Enciso-Ibarra J."/>
            <person name="Enciso-Ibarra K."/>
            <person name="Bolan-Mejia C."/>
        </authorList>
    </citation>
    <scope>NUCLEOTIDE SEQUENCE [LARGE SCALE GENOMIC DNA]</scope>
    <source>
        <strain evidence="3 4">CAIM 722</strain>
    </source>
</reference>
<evidence type="ECO:0000313" key="4">
    <source>
        <dbReference type="Proteomes" id="UP000462621"/>
    </source>
</evidence>
<sequence>MKSNEMNALKKERVEFRTSLDVKNSIEEAAELLGKTVSAFVCDSVVTRATEVINEHRRHIVSKEQWGALMAQLESPSKPNDLMDEILRLSLEEENWTVKMSSTM</sequence>